<evidence type="ECO:0000313" key="1">
    <source>
        <dbReference type="EMBL" id="KAH6641045.1"/>
    </source>
</evidence>
<protein>
    <submittedName>
        <fullName evidence="1">Uncharacterized protein</fullName>
    </submittedName>
</protein>
<comment type="caution">
    <text evidence="1">The sequence shown here is derived from an EMBL/GenBank/DDBJ whole genome shotgun (WGS) entry which is preliminary data.</text>
</comment>
<dbReference type="EMBL" id="JAGIZQ010000002">
    <property type="protein sequence ID" value="KAH6641045.1"/>
    <property type="molecule type" value="Genomic_DNA"/>
</dbReference>
<dbReference type="Proteomes" id="UP000724584">
    <property type="component" value="Unassembled WGS sequence"/>
</dbReference>
<keyword evidence="2" id="KW-1185">Reference proteome</keyword>
<sequence length="133" mass="15209">MVEVCFQHLGRWRKWLPFYGVVSVTEVLFQFDGRIGHDGRYFGLMTSVDIEKTKEDCQQATEMDPIYDSDSYTSRWSDEEAISASMLAQEPNERLRRIPLHYLFTTCARDPASANGLDTLSGMTHGSCIYPKS</sequence>
<proteinExistence type="predicted"/>
<name>A0ACB7PGH8_9PEZI</name>
<reference evidence="1 2" key="1">
    <citation type="journal article" date="2021" name="Nat. Commun.">
        <title>Genetic determinants of endophytism in the Arabidopsis root mycobiome.</title>
        <authorList>
            <person name="Mesny F."/>
            <person name="Miyauchi S."/>
            <person name="Thiergart T."/>
            <person name="Pickel B."/>
            <person name="Atanasova L."/>
            <person name="Karlsson M."/>
            <person name="Huettel B."/>
            <person name="Barry K.W."/>
            <person name="Haridas S."/>
            <person name="Chen C."/>
            <person name="Bauer D."/>
            <person name="Andreopoulos W."/>
            <person name="Pangilinan J."/>
            <person name="LaButti K."/>
            <person name="Riley R."/>
            <person name="Lipzen A."/>
            <person name="Clum A."/>
            <person name="Drula E."/>
            <person name="Henrissat B."/>
            <person name="Kohler A."/>
            <person name="Grigoriev I.V."/>
            <person name="Martin F.M."/>
            <person name="Hacquard S."/>
        </authorList>
    </citation>
    <scope>NUCLEOTIDE SEQUENCE [LARGE SCALE GENOMIC DNA]</scope>
    <source>
        <strain evidence="1 2">MPI-SDFR-AT-0079</strain>
    </source>
</reference>
<accession>A0ACB7PGH8</accession>
<evidence type="ECO:0000313" key="2">
    <source>
        <dbReference type="Proteomes" id="UP000724584"/>
    </source>
</evidence>
<gene>
    <name evidence="1" type="ORF">F5144DRAFT_599709</name>
</gene>
<organism evidence="1 2">
    <name type="scientific">Chaetomium tenue</name>
    <dbReference type="NCBI Taxonomy" id="1854479"/>
    <lineage>
        <taxon>Eukaryota</taxon>
        <taxon>Fungi</taxon>
        <taxon>Dikarya</taxon>
        <taxon>Ascomycota</taxon>
        <taxon>Pezizomycotina</taxon>
        <taxon>Sordariomycetes</taxon>
        <taxon>Sordariomycetidae</taxon>
        <taxon>Sordariales</taxon>
        <taxon>Chaetomiaceae</taxon>
        <taxon>Chaetomium</taxon>
    </lineage>
</organism>